<dbReference type="FunFam" id="1.10.287.130:FF:000023">
    <property type="entry name" value="Sensor histidine kinase/response regulator, putative"/>
    <property type="match status" value="1"/>
</dbReference>
<evidence type="ECO:0000259" key="4">
    <source>
        <dbReference type="PROSITE" id="PS50109"/>
    </source>
</evidence>
<dbReference type="Gene3D" id="3.30.565.10">
    <property type="entry name" value="Histidine kinase-like ATPase, C-terminal domain"/>
    <property type="match status" value="1"/>
</dbReference>
<dbReference type="PANTHER" id="PTHR43719:SF72">
    <property type="entry name" value="HISTIDINE KINASE_RESPONSE REGULATOR, PUTATIVE (AFU_ORTHOLOGUE AFUA_8G06140)-RELATED"/>
    <property type="match status" value="1"/>
</dbReference>
<dbReference type="InterPro" id="IPR036097">
    <property type="entry name" value="HisK_dim/P_sf"/>
</dbReference>
<feature type="compositionally biased region" description="Low complexity" evidence="3">
    <location>
        <begin position="320"/>
        <end position="331"/>
    </location>
</feature>
<feature type="compositionally biased region" description="Basic and acidic residues" evidence="3">
    <location>
        <begin position="334"/>
        <end position="347"/>
    </location>
</feature>
<keyword evidence="7" id="KW-1185">Reference proteome</keyword>
<dbReference type="Gene3D" id="1.10.287.130">
    <property type="match status" value="1"/>
</dbReference>
<dbReference type="InterPro" id="IPR011006">
    <property type="entry name" value="CheY-like_superfamily"/>
</dbReference>
<evidence type="ECO:0000256" key="3">
    <source>
        <dbReference type="SAM" id="MobiDB-lite"/>
    </source>
</evidence>
<dbReference type="InterPro" id="IPR004358">
    <property type="entry name" value="Sig_transdc_His_kin-like_C"/>
</dbReference>
<evidence type="ECO:0000256" key="2">
    <source>
        <dbReference type="PROSITE-ProRule" id="PRU00169"/>
    </source>
</evidence>
<dbReference type="CDD" id="cd00082">
    <property type="entry name" value="HisKA"/>
    <property type="match status" value="1"/>
</dbReference>
<dbReference type="Pfam" id="PF00072">
    <property type="entry name" value="Response_reg"/>
    <property type="match status" value="1"/>
</dbReference>
<keyword evidence="1 2" id="KW-0597">Phosphoprotein</keyword>
<dbReference type="InterPro" id="IPR001789">
    <property type="entry name" value="Sig_transdc_resp-reg_receiver"/>
</dbReference>
<organism evidence="6 7">
    <name type="scientific">Hyaloscypha hepaticicola</name>
    <dbReference type="NCBI Taxonomy" id="2082293"/>
    <lineage>
        <taxon>Eukaryota</taxon>
        <taxon>Fungi</taxon>
        <taxon>Dikarya</taxon>
        <taxon>Ascomycota</taxon>
        <taxon>Pezizomycotina</taxon>
        <taxon>Leotiomycetes</taxon>
        <taxon>Helotiales</taxon>
        <taxon>Hyaloscyphaceae</taxon>
        <taxon>Hyaloscypha</taxon>
    </lineage>
</organism>
<dbReference type="Gene3D" id="3.40.50.2300">
    <property type="match status" value="1"/>
</dbReference>
<feature type="domain" description="Histidine kinase" evidence="4">
    <location>
        <begin position="545"/>
        <end position="803"/>
    </location>
</feature>
<accession>A0A2J6PMC3</accession>
<reference evidence="6 7" key="1">
    <citation type="submission" date="2016-05" db="EMBL/GenBank/DDBJ databases">
        <title>A degradative enzymes factory behind the ericoid mycorrhizal symbiosis.</title>
        <authorList>
            <consortium name="DOE Joint Genome Institute"/>
            <person name="Martino E."/>
            <person name="Morin E."/>
            <person name="Grelet G."/>
            <person name="Kuo A."/>
            <person name="Kohler A."/>
            <person name="Daghino S."/>
            <person name="Barry K."/>
            <person name="Choi C."/>
            <person name="Cichocki N."/>
            <person name="Clum A."/>
            <person name="Copeland A."/>
            <person name="Hainaut M."/>
            <person name="Haridas S."/>
            <person name="Labutti K."/>
            <person name="Lindquist E."/>
            <person name="Lipzen A."/>
            <person name="Khouja H.-R."/>
            <person name="Murat C."/>
            <person name="Ohm R."/>
            <person name="Olson A."/>
            <person name="Spatafora J."/>
            <person name="Veneault-Fourrey C."/>
            <person name="Henrissat B."/>
            <person name="Grigoriev I."/>
            <person name="Martin F."/>
            <person name="Perotto S."/>
        </authorList>
    </citation>
    <scope>NUCLEOTIDE SEQUENCE [LARGE SCALE GENOMIC DNA]</scope>
    <source>
        <strain evidence="6 7">UAMH 7357</strain>
    </source>
</reference>
<dbReference type="InterPro" id="IPR050956">
    <property type="entry name" value="2C_system_His_kinase"/>
</dbReference>
<dbReference type="EMBL" id="KZ613515">
    <property type="protein sequence ID" value="PMD15159.1"/>
    <property type="molecule type" value="Genomic_DNA"/>
</dbReference>
<dbReference type="InterPro" id="IPR036890">
    <property type="entry name" value="HATPase_C_sf"/>
</dbReference>
<feature type="domain" description="Response regulatory" evidence="5">
    <location>
        <begin position="1081"/>
        <end position="1233"/>
    </location>
</feature>
<dbReference type="STRING" id="1745343.A0A2J6PMC3"/>
<dbReference type="SUPFAM" id="SSF52172">
    <property type="entry name" value="CheY-like"/>
    <property type="match status" value="1"/>
</dbReference>
<dbReference type="InterPro" id="IPR003594">
    <property type="entry name" value="HATPase_dom"/>
</dbReference>
<feature type="compositionally biased region" description="Polar residues" evidence="3">
    <location>
        <begin position="354"/>
        <end position="363"/>
    </location>
</feature>
<dbReference type="SUPFAM" id="SSF55781">
    <property type="entry name" value="GAF domain-like"/>
    <property type="match status" value="1"/>
</dbReference>
<feature type="modified residue" description="4-aspartylphosphate" evidence="2">
    <location>
        <position position="1135"/>
    </location>
</feature>
<dbReference type="PROSITE" id="PS50110">
    <property type="entry name" value="RESPONSE_REGULATORY"/>
    <property type="match status" value="1"/>
</dbReference>
<feature type="region of interest" description="Disordered" evidence="3">
    <location>
        <begin position="320"/>
        <end position="377"/>
    </location>
</feature>
<dbReference type="Proteomes" id="UP000235672">
    <property type="component" value="Unassembled WGS sequence"/>
</dbReference>
<sequence length="1238" mass="137040">MKNITSEGTGNSRDVKESQRALELRKFFTPQQPNNAAVENAFNDSLNNDGALDAYAESIVWRLRGTHAMVSLIDRGTQYFLAGAVRTGQVDTDEEVITTGEWFGCQAVPTPGGLCENTLAVDLSKEEYPCFIINDLSKDPRFASLPVVDGQIASYRFYAGTPITTSHGINIGSLFFFDDKSRDGLPRSSRRFMHLQSRNVMKHLETKREAAERRRLACMGKGIAKFLERSSLEHYLSTDEGHIRGGETESGGKEEGQNQEETKETMGPSHEKPSSTEKETVLDKIKAALDHAADILRESLELTSGGVVFLDPAIGSIENDSTSTYADSTTDLGTQRERTYREEKSRQVLDANQLRPSFSQDSQPGGRHLSVGAIRSSTDKHKASKILAVSSGRSEITKSQPPILDTKTLQSLINSYPQGNVWYMDDEGYFSSLEQISEWKQRNGVSHPGRALSTSPINLTEKLAEAEILSRVFLGARQIIFLPLWDASGDRYYAGCFVWSESAVPVFTADSEIAFLSAFTNSLMVEISRLDALTSNKMKSDFISSISHEFRSPLHGILASAEFLRESQLDSSQMEFISTIQNCSGTLLDTINHVLDYSKINSFERAGHHQDTISNELYQDTNVALLCEDIVNGMIAANEFRGTGSPNAPRSISSELLSRNHQHSPDLHHHPLEVIVDIEERDWDFKVQPGALRRVVMNIFGNAQKYTQSGYIMLKLRVVGNKEPGKHSHCVSLRIIDTGKGMSSDYMERKLYRPFAQEDPFATGVGLGLSIVWSIVNQLGGKISIRSELGKGTDVEVTIPVEQSKHDELFNGISNNLPNVNSDSEECIKSLPQRAAGKIITFTRGNAPSSYAKDMAWSCIQTYCTEWFGFQNKDTTADLIITDQENTTTEYLDGQRILIIHDDMSCATKQEGKHYRHAIGKICNPIGPFKLARSILRLLDQEIIIPEETQKSTRQIDVGTQTPLGSPEERTVMNEIILTDYGFTPSLPSIPDAFNINEEKQTRTTATSPWNNQQQSAANHVFASLSGLSINPTPLQPSSTDTTSPTFPFFPPPKMTLTLPQPKILTPPPSTTTTPPSNGLHILAVDDNALNLQLLHRYLLRRAGDTIVTARNGLEAVEAVRSLSKGDGFDVIFMDISMPEMDGFEATRLIRSYESSQAVEMDGEIDGRGVSLAYEKKNERENGVKKRERSYIVALTGLASRRDRDLARECGFDDFLTKPISFKKIGGLLGGISGVVTG</sequence>
<dbReference type="InterPro" id="IPR003661">
    <property type="entry name" value="HisK_dim/P_dom"/>
</dbReference>
<dbReference type="PROSITE" id="PS50109">
    <property type="entry name" value="HIS_KIN"/>
    <property type="match status" value="1"/>
</dbReference>
<dbReference type="SMART" id="SM00448">
    <property type="entry name" value="REC"/>
    <property type="match status" value="1"/>
</dbReference>
<gene>
    <name evidence="6" type="ORF">NA56DRAFT_650311</name>
</gene>
<dbReference type="AlphaFoldDB" id="A0A2J6PMC3"/>
<name>A0A2J6PMC3_9HELO</name>
<dbReference type="PANTHER" id="PTHR43719">
    <property type="entry name" value="TWO-COMPONENT HISTIDINE KINASE"/>
    <property type="match status" value="1"/>
</dbReference>
<proteinExistence type="predicted"/>
<dbReference type="Pfam" id="PF02518">
    <property type="entry name" value="HATPase_c"/>
    <property type="match status" value="1"/>
</dbReference>
<dbReference type="SMART" id="SM00388">
    <property type="entry name" value="HisKA"/>
    <property type="match status" value="1"/>
</dbReference>
<evidence type="ECO:0000313" key="7">
    <source>
        <dbReference type="Proteomes" id="UP000235672"/>
    </source>
</evidence>
<evidence type="ECO:0000313" key="6">
    <source>
        <dbReference type="EMBL" id="PMD15159.1"/>
    </source>
</evidence>
<dbReference type="SUPFAM" id="SSF55874">
    <property type="entry name" value="ATPase domain of HSP90 chaperone/DNA topoisomerase II/histidine kinase"/>
    <property type="match status" value="1"/>
</dbReference>
<dbReference type="InterPro" id="IPR005467">
    <property type="entry name" value="His_kinase_dom"/>
</dbReference>
<protein>
    <submittedName>
        <fullName evidence="6">Uncharacterized protein</fullName>
    </submittedName>
</protein>
<dbReference type="SMART" id="SM00387">
    <property type="entry name" value="HATPase_c"/>
    <property type="match status" value="1"/>
</dbReference>
<dbReference type="OrthoDB" id="303614at2759"/>
<dbReference type="CDD" id="cd17546">
    <property type="entry name" value="REC_hyHK_CKI1_RcsC-like"/>
    <property type="match status" value="1"/>
</dbReference>
<dbReference type="PRINTS" id="PR00344">
    <property type="entry name" value="BCTRLSENSOR"/>
</dbReference>
<dbReference type="GO" id="GO:0000155">
    <property type="term" value="F:phosphorelay sensor kinase activity"/>
    <property type="evidence" value="ECO:0007669"/>
    <property type="project" value="InterPro"/>
</dbReference>
<evidence type="ECO:0000256" key="1">
    <source>
        <dbReference type="ARBA" id="ARBA00022553"/>
    </source>
</evidence>
<dbReference type="SUPFAM" id="SSF47384">
    <property type="entry name" value="Homodimeric domain of signal transducing histidine kinase"/>
    <property type="match status" value="1"/>
</dbReference>
<feature type="region of interest" description="Disordered" evidence="3">
    <location>
        <begin position="237"/>
        <end position="279"/>
    </location>
</feature>
<dbReference type="Pfam" id="PF00512">
    <property type="entry name" value="HisKA"/>
    <property type="match status" value="1"/>
</dbReference>
<evidence type="ECO:0000259" key="5">
    <source>
        <dbReference type="PROSITE" id="PS50110"/>
    </source>
</evidence>